<feature type="region of interest" description="Disordered" evidence="1">
    <location>
        <begin position="1"/>
        <end position="35"/>
    </location>
</feature>
<comment type="caution">
    <text evidence="2">The sequence shown here is derived from an EMBL/GenBank/DDBJ whole genome shotgun (WGS) entry which is preliminary data.</text>
</comment>
<feature type="compositionally biased region" description="Basic and acidic residues" evidence="1">
    <location>
        <begin position="1"/>
        <end position="16"/>
    </location>
</feature>
<dbReference type="AlphaFoldDB" id="A0AA87ZQI2"/>
<keyword evidence="3" id="KW-1185">Reference proteome</keyword>
<proteinExistence type="predicted"/>
<organism evidence="2 3">
    <name type="scientific">Ficus carica</name>
    <name type="common">Common fig</name>
    <dbReference type="NCBI Taxonomy" id="3494"/>
    <lineage>
        <taxon>Eukaryota</taxon>
        <taxon>Viridiplantae</taxon>
        <taxon>Streptophyta</taxon>
        <taxon>Embryophyta</taxon>
        <taxon>Tracheophyta</taxon>
        <taxon>Spermatophyta</taxon>
        <taxon>Magnoliopsida</taxon>
        <taxon>eudicotyledons</taxon>
        <taxon>Gunneridae</taxon>
        <taxon>Pentapetalae</taxon>
        <taxon>rosids</taxon>
        <taxon>fabids</taxon>
        <taxon>Rosales</taxon>
        <taxon>Moraceae</taxon>
        <taxon>Ficeae</taxon>
        <taxon>Ficus</taxon>
    </lineage>
</organism>
<accession>A0AA87ZQI2</accession>
<evidence type="ECO:0000313" key="2">
    <source>
        <dbReference type="EMBL" id="GMN37625.1"/>
    </source>
</evidence>
<dbReference type="Proteomes" id="UP001187192">
    <property type="component" value="Unassembled WGS sequence"/>
</dbReference>
<sequence length="84" mass="9385">MHEESYAKDESVKEEPGDNEAEGEVDGDEEMPGTRLAIVAPDRLHVRPRTAIGATSIKLLGHSNDSKRLLFRNQQKPNCENCPR</sequence>
<dbReference type="EMBL" id="BTGU01000007">
    <property type="protein sequence ID" value="GMN37625.1"/>
    <property type="molecule type" value="Genomic_DNA"/>
</dbReference>
<evidence type="ECO:0000313" key="3">
    <source>
        <dbReference type="Proteomes" id="UP001187192"/>
    </source>
</evidence>
<reference evidence="2" key="1">
    <citation type="submission" date="2023-07" db="EMBL/GenBank/DDBJ databases">
        <title>draft genome sequence of fig (Ficus carica).</title>
        <authorList>
            <person name="Takahashi T."/>
            <person name="Nishimura K."/>
        </authorList>
    </citation>
    <scope>NUCLEOTIDE SEQUENCE</scope>
</reference>
<protein>
    <submittedName>
        <fullName evidence="2">Uncharacterized protein</fullName>
    </submittedName>
</protein>
<gene>
    <name evidence="2" type="ORF">TIFTF001_006973</name>
</gene>
<evidence type="ECO:0000256" key="1">
    <source>
        <dbReference type="SAM" id="MobiDB-lite"/>
    </source>
</evidence>
<name>A0AA87ZQI2_FICCA</name>
<feature type="compositionally biased region" description="Acidic residues" evidence="1">
    <location>
        <begin position="17"/>
        <end position="31"/>
    </location>
</feature>